<dbReference type="AlphaFoldDB" id="A0A410FUN7"/>
<evidence type="ECO:0000313" key="2">
    <source>
        <dbReference type="EMBL" id="QAA76692.1"/>
    </source>
</evidence>
<evidence type="ECO:0000256" key="1">
    <source>
        <dbReference type="SAM" id="MobiDB-lite"/>
    </source>
</evidence>
<proteinExistence type="predicted"/>
<feature type="region of interest" description="Disordered" evidence="1">
    <location>
        <begin position="1"/>
        <end position="69"/>
    </location>
</feature>
<dbReference type="EMBL" id="CP034928">
    <property type="protein sequence ID" value="QAA76692.1"/>
    <property type="molecule type" value="Genomic_DNA"/>
</dbReference>
<gene>
    <name evidence="2" type="ORF">BIP78_0926</name>
</gene>
<feature type="compositionally biased region" description="Polar residues" evidence="1">
    <location>
        <begin position="7"/>
        <end position="18"/>
    </location>
</feature>
<name>A0A410FUN7_BIPS1</name>
<accession>A0A410FUN7</accession>
<dbReference type="Proteomes" id="UP000287233">
    <property type="component" value="Chromosome"/>
</dbReference>
<dbReference type="KEGG" id="bih:BIP78_0926"/>
<reference evidence="3" key="1">
    <citation type="submission" date="2018-12" db="EMBL/GenBank/DDBJ databases">
        <title>Complete genome sequence of an uncultured bacterium of the candidate phylum Bipolaricaulota.</title>
        <authorList>
            <person name="Kadnikov V.V."/>
            <person name="Mardanov A.V."/>
            <person name="Beletsky A.V."/>
            <person name="Frank Y.A."/>
            <person name="Karnachuk O.V."/>
            <person name="Ravin N.V."/>
        </authorList>
    </citation>
    <scope>NUCLEOTIDE SEQUENCE [LARGE SCALE GENOMIC DNA]</scope>
</reference>
<protein>
    <submittedName>
        <fullName evidence="2">Uncharacterized protein</fullName>
    </submittedName>
</protein>
<organism evidence="2 3">
    <name type="scientific">Bipolaricaulis sibiricus</name>
    <dbReference type="NCBI Taxonomy" id="2501609"/>
    <lineage>
        <taxon>Bacteria</taxon>
        <taxon>Candidatus Bipolaricaulota</taxon>
        <taxon>Candidatus Bipolaricaulia</taxon>
        <taxon>Candidatus Bipolaricaulales</taxon>
        <taxon>Candidatus Bipolaricaulaceae</taxon>
        <taxon>Candidatus Bipolaricaulis</taxon>
    </lineage>
</organism>
<sequence>MRGATLLSLNPFTKSASFNPRPRAGGDPSFPPTRPEPLRFNPRPRAGGDDLPALGGASSRLFQSTPPCGGRQVQLARQYGYELVSIHAPVRGATASPTTQTWPALDERAARSPLPRAPSSSLFTCQRSCNPFKERTSALRDPPRCTV</sequence>
<evidence type="ECO:0000313" key="3">
    <source>
        <dbReference type="Proteomes" id="UP000287233"/>
    </source>
</evidence>
<dbReference type="AntiFam" id="ANF00008">
    <property type="entry name" value="Translation of CRISPR region"/>
</dbReference>